<evidence type="ECO:0000256" key="1">
    <source>
        <dbReference type="SAM" id="MobiDB-lite"/>
    </source>
</evidence>
<dbReference type="PANTHER" id="PTHR35472:SF4">
    <property type="entry name" value="DUF19 DOMAIN-CONTAINING PROTEIN"/>
    <property type="match status" value="1"/>
</dbReference>
<reference evidence="3" key="1">
    <citation type="journal article" date="2020" name="Nat. Commun.">
        <title>Genome assembly of wild tea tree DASZ reveals pedigree and selection history of tea varieties.</title>
        <authorList>
            <person name="Zhang W."/>
            <person name="Zhang Y."/>
            <person name="Qiu H."/>
            <person name="Guo Y."/>
            <person name="Wan H."/>
            <person name="Zhang X."/>
            <person name="Scossa F."/>
            <person name="Alseekh S."/>
            <person name="Zhang Q."/>
            <person name="Wang P."/>
            <person name="Xu L."/>
            <person name="Schmidt M.H."/>
            <person name="Jia X."/>
            <person name="Li D."/>
            <person name="Zhu A."/>
            <person name="Guo F."/>
            <person name="Chen W."/>
            <person name="Ni D."/>
            <person name="Usadel B."/>
            <person name="Fernie A.R."/>
            <person name="Wen W."/>
        </authorList>
    </citation>
    <scope>NUCLEOTIDE SEQUENCE [LARGE SCALE GENOMIC DNA]</scope>
    <source>
        <strain evidence="3">cv. G240</strain>
    </source>
</reference>
<keyword evidence="3" id="KW-1185">Reference proteome</keyword>
<dbReference type="PANTHER" id="PTHR35472">
    <property type="match status" value="1"/>
</dbReference>
<protein>
    <submittedName>
        <fullName evidence="2">Uncharacterized protein</fullName>
    </submittedName>
</protein>
<name>A0A7J7GRH5_CAMSI</name>
<dbReference type="Proteomes" id="UP000593564">
    <property type="component" value="Unassembled WGS sequence"/>
</dbReference>
<organism evidence="2 3">
    <name type="scientific">Camellia sinensis</name>
    <name type="common">Tea plant</name>
    <name type="synonym">Thea sinensis</name>
    <dbReference type="NCBI Taxonomy" id="4442"/>
    <lineage>
        <taxon>Eukaryota</taxon>
        <taxon>Viridiplantae</taxon>
        <taxon>Streptophyta</taxon>
        <taxon>Embryophyta</taxon>
        <taxon>Tracheophyta</taxon>
        <taxon>Spermatophyta</taxon>
        <taxon>Magnoliopsida</taxon>
        <taxon>eudicotyledons</taxon>
        <taxon>Gunneridae</taxon>
        <taxon>Pentapetalae</taxon>
        <taxon>asterids</taxon>
        <taxon>Ericales</taxon>
        <taxon>Theaceae</taxon>
        <taxon>Camellia</taxon>
    </lineage>
</organism>
<proteinExistence type="predicted"/>
<evidence type="ECO:0000313" key="3">
    <source>
        <dbReference type="Proteomes" id="UP000593564"/>
    </source>
</evidence>
<dbReference type="EMBL" id="JACBKZ010000009">
    <property type="protein sequence ID" value="KAF5943280.1"/>
    <property type="molecule type" value="Genomic_DNA"/>
</dbReference>
<gene>
    <name evidence="2" type="ORF">HYC85_020922</name>
</gene>
<evidence type="ECO:0000313" key="2">
    <source>
        <dbReference type="EMBL" id="KAF5943280.1"/>
    </source>
</evidence>
<feature type="region of interest" description="Disordered" evidence="1">
    <location>
        <begin position="40"/>
        <end position="72"/>
    </location>
</feature>
<comment type="caution">
    <text evidence="2">The sequence shown here is derived from an EMBL/GenBank/DDBJ whole genome shotgun (WGS) entry which is preliminary data.</text>
</comment>
<dbReference type="InterPro" id="IPR055317">
    <property type="entry name" value="CLE14-like"/>
</dbReference>
<accession>A0A7J7GRH5</accession>
<reference evidence="2 3" key="2">
    <citation type="submission" date="2020-07" db="EMBL/GenBank/DDBJ databases">
        <title>Genome assembly of wild tea tree DASZ reveals pedigree and selection history of tea varieties.</title>
        <authorList>
            <person name="Zhang W."/>
        </authorList>
    </citation>
    <scope>NUCLEOTIDE SEQUENCE [LARGE SCALE GENOMIC DNA]</scope>
    <source>
        <strain evidence="3">cv. G240</strain>
        <tissue evidence="2">Leaf</tissue>
    </source>
</reference>
<sequence length="72" mass="8122">MMMLAISEPSNGRNLHRIATEGTGERFRNEFYSRFSQHLSATAPEESGNEQIDPVYRVSHRTIPAGPNPLHN</sequence>
<dbReference type="AlphaFoldDB" id="A0A7J7GRH5"/>